<keyword evidence="4" id="KW-1185">Reference proteome</keyword>
<reference evidence="3" key="1">
    <citation type="journal article" date="2023" name="bioRxiv">
        <title>Scaffold-level genome assemblies of two parasitoid biocontrol wasps reveal the parthenogenesis mechanism and an associated novel virus.</title>
        <authorList>
            <person name="Inwood S."/>
            <person name="Skelly J."/>
            <person name="Guhlin J."/>
            <person name="Harrop T."/>
            <person name="Goldson S."/>
            <person name="Dearden P."/>
        </authorList>
    </citation>
    <scope>NUCLEOTIDE SEQUENCE</scope>
    <source>
        <strain evidence="3">Lincoln</strain>
        <tissue evidence="3">Whole body</tissue>
    </source>
</reference>
<organism evidence="3 4">
    <name type="scientific">Microctonus hyperodae</name>
    <name type="common">Parasitoid wasp</name>
    <dbReference type="NCBI Taxonomy" id="165561"/>
    <lineage>
        <taxon>Eukaryota</taxon>
        <taxon>Metazoa</taxon>
        <taxon>Ecdysozoa</taxon>
        <taxon>Arthropoda</taxon>
        <taxon>Hexapoda</taxon>
        <taxon>Insecta</taxon>
        <taxon>Pterygota</taxon>
        <taxon>Neoptera</taxon>
        <taxon>Endopterygota</taxon>
        <taxon>Hymenoptera</taxon>
        <taxon>Apocrita</taxon>
        <taxon>Ichneumonoidea</taxon>
        <taxon>Braconidae</taxon>
        <taxon>Euphorinae</taxon>
        <taxon>Microctonus</taxon>
    </lineage>
</organism>
<gene>
    <name evidence="3" type="ORF">PV327_009049</name>
</gene>
<feature type="compositionally biased region" description="Basic and acidic residues" evidence="2">
    <location>
        <begin position="318"/>
        <end position="335"/>
    </location>
</feature>
<dbReference type="EMBL" id="JAQQBR010000005">
    <property type="protein sequence ID" value="KAK0175288.1"/>
    <property type="molecule type" value="Genomic_DNA"/>
</dbReference>
<feature type="region of interest" description="Disordered" evidence="2">
    <location>
        <begin position="296"/>
        <end position="368"/>
    </location>
</feature>
<dbReference type="FunFam" id="1.25.40.540:FF:000003">
    <property type="entry name" value="Immunoglobulin (CD79A)-binding protein 1"/>
    <property type="match status" value="1"/>
</dbReference>
<evidence type="ECO:0000313" key="4">
    <source>
        <dbReference type="Proteomes" id="UP001168972"/>
    </source>
</evidence>
<dbReference type="PANTHER" id="PTHR10933:SF9">
    <property type="entry name" value="IMMUNOGLOBULIN-BINDING PROTEIN 1"/>
    <property type="match status" value="1"/>
</dbReference>
<evidence type="ECO:0000256" key="2">
    <source>
        <dbReference type="SAM" id="MobiDB-lite"/>
    </source>
</evidence>
<comment type="similarity">
    <text evidence="1">Belongs to the IGBP1/TAP42 family.</text>
</comment>
<dbReference type="Proteomes" id="UP001168972">
    <property type="component" value="Unassembled WGS sequence"/>
</dbReference>
<dbReference type="GO" id="GO:0051721">
    <property type="term" value="F:protein phosphatase 2A binding"/>
    <property type="evidence" value="ECO:0007669"/>
    <property type="project" value="TreeGrafter"/>
</dbReference>
<accession>A0AA39FTD8</accession>
<protein>
    <recommendedName>
        <fullName evidence="5">Immunoglobulin-binding protein 1</fullName>
    </recommendedName>
</protein>
<comment type="caution">
    <text evidence="3">The sequence shown here is derived from an EMBL/GenBank/DDBJ whole genome shotgun (WGS) entry which is preliminary data.</text>
</comment>
<dbReference type="PANTHER" id="PTHR10933">
    <property type="entry name" value="IMMUNOGLOBULIN-BINDING PROTEIN 1"/>
    <property type="match status" value="1"/>
</dbReference>
<dbReference type="GO" id="GO:0005829">
    <property type="term" value="C:cytosol"/>
    <property type="evidence" value="ECO:0007669"/>
    <property type="project" value="TreeGrafter"/>
</dbReference>
<dbReference type="GO" id="GO:0009966">
    <property type="term" value="P:regulation of signal transduction"/>
    <property type="evidence" value="ECO:0007669"/>
    <property type="project" value="InterPro"/>
</dbReference>
<name>A0AA39FTD8_MICHY</name>
<sequence>MASDNSNDYGNETNISDLFDNAFELFNNILKPSDESTNSLKVQLNVKKCMSMLEDTTKLVSMADMFSANEDFDEIPTENVKYFLLPALLGTLATKLCDRDNRLHNVEVSEVYFYDFLERVKSYNITNVEIPKRKDENAVKDDTNASTSTTTKHTAQSNTQMIEQMVHTRQNKLQRYKEQKELQEKLETLQKCMDNLNIDDESKRDYFVTLIKSYTLQALDEINSLAQEKEILIHMSQLTGREIEGNKKTKEKNTLKLQPIIITKNAVQKAVFGAGYPSLPVMTVDEFYEKKVADGEWAAGGPGQTETGGQCLMDMTSTEDKPRREDPDDVKKEEQIEQDDEEYLAQARAMDEYKDTHKRGWGNRHNRS</sequence>
<reference evidence="3" key="2">
    <citation type="submission" date="2023-03" db="EMBL/GenBank/DDBJ databases">
        <authorList>
            <person name="Inwood S.N."/>
            <person name="Skelly J.G."/>
            <person name="Guhlin J."/>
            <person name="Harrop T.W.R."/>
            <person name="Goldson S.G."/>
            <person name="Dearden P.K."/>
        </authorList>
    </citation>
    <scope>NUCLEOTIDE SEQUENCE</scope>
    <source>
        <strain evidence="3">Lincoln</strain>
        <tissue evidence="3">Whole body</tissue>
    </source>
</reference>
<feature type="region of interest" description="Disordered" evidence="2">
    <location>
        <begin position="136"/>
        <end position="156"/>
    </location>
</feature>
<proteinExistence type="inferred from homology"/>
<dbReference type="AlphaFoldDB" id="A0AA39FTD8"/>
<evidence type="ECO:0000313" key="3">
    <source>
        <dbReference type="EMBL" id="KAK0175288.1"/>
    </source>
</evidence>
<feature type="compositionally biased region" description="Basic residues" evidence="2">
    <location>
        <begin position="356"/>
        <end position="368"/>
    </location>
</feature>
<dbReference type="InterPro" id="IPR038511">
    <property type="entry name" value="TAP42/TAP46-like_sf"/>
</dbReference>
<evidence type="ECO:0000256" key="1">
    <source>
        <dbReference type="ARBA" id="ARBA00034730"/>
    </source>
</evidence>
<feature type="compositionally biased region" description="Low complexity" evidence="2">
    <location>
        <begin position="144"/>
        <end position="156"/>
    </location>
</feature>
<dbReference type="Pfam" id="PF04177">
    <property type="entry name" value="TAP42"/>
    <property type="match status" value="1"/>
</dbReference>
<dbReference type="InterPro" id="IPR007304">
    <property type="entry name" value="TAP46-like"/>
</dbReference>
<dbReference type="GO" id="GO:0035303">
    <property type="term" value="P:regulation of dephosphorylation"/>
    <property type="evidence" value="ECO:0007669"/>
    <property type="project" value="TreeGrafter"/>
</dbReference>
<dbReference type="Gene3D" id="1.25.40.540">
    <property type="entry name" value="TAP42-like family"/>
    <property type="match status" value="1"/>
</dbReference>
<evidence type="ECO:0008006" key="5">
    <source>
        <dbReference type="Google" id="ProtNLM"/>
    </source>
</evidence>